<evidence type="ECO:0000259" key="7">
    <source>
        <dbReference type="Pfam" id="PF09384"/>
    </source>
</evidence>
<dbReference type="PROSITE" id="PS50294">
    <property type="entry name" value="WD_REPEATS_REGION"/>
    <property type="match status" value="2"/>
</dbReference>
<dbReference type="EMBL" id="JADGIZ020000008">
    <property type="protein sequence ID" value="KAL2917963.1"/>
    <property type="molecule type" value="Genomic_DNA"/>
</dbReference>
<dbReference type="InterPro" id="IPR001680">
    <property type="entry name" value="WD40_rpt"/>
</dbReference>
<evidence type="ECO:0000256" key="2">
    <source>
        <dbReference type="ARBA" id="ARBA00022552"/>
    </source>
</evidence>
<evidence type="ECO:0000313" key="8">
    <source>
        <dbReference type="EMBL" id="KAL2917963.1"/>
    </source>
</evidence>
<dbReference type="InterPro" id="IPR036322">
    <property type="entry name" value="WD40_repeat_dom_sf"/>
</dbReference>
<gene>
    <name evidence="8" type="primary">utp15</name>
    <name evidence="8" type="ORF">HK105_202377</name>
</gene>
<evidence type="ECO:0000256" key="3">
    <source>
        <dbReference type="ARBA" id="ARBA00022574"/>
    </source>
</evidence>
<evidence type="ECO:0000313" key="9">
    <source>
        <dbReference type="Proteomes" id="UP001527925"/>
    </source>
</evidence>
<dbReference type="Gene3D" id="2.130.10.10">
    <property type="entry name" value="YVTN repeat-like/Quinoprotein amine dehydrogenase"/>
    <property type="match status" value="2"/>
</dbReference>
<dbReference type="InterPro" id="IPR020472">
    <property type="entry name" value="WD40_PAC1"/>
</dbReference>
<dbReference type="InterPro" id="IPR015943">
    <property type="entry name" value="WD40/YVTN_repeat-like_dom_sf"/>
</dbReference>
<keyword evidence="2" id="KW-0698">rRNA processing</keyword>
<feature type="repeat" description="WD" evidence="6">
    <location>
        <begin position="244"/>
        <end position="285"/>
    </location>
</feature>
<reference evidence="8 9" key="1">
    <citation type="submission" date="2023-09" db="EMBL/GenBank/DDBJ databases">
        <title>Pangenome analysis of Batrachochytrium dendrobatidis and related Chytrids.</title>
        <authorList>
            <person name="Yacoub M.N."/>
            <person name="Stajich J.E."/>
            <person name="James T.Y."/>
        </authorList>
    </citation>
    <scope>NUCLEOTIDE SEQUENCE [LARGE SCALE GENOMIC DNA]</scope>
    <source>
        <strain evidence="8 9">JEL0888</strain>
    </source>
</reference>
<keyword evidence="5" id="KW-0539">Nucleus</keyword>
<name>A0ABR4NEM1_9FUNG</name>
<dbReference type="PROSITE" id="PS50082">
    <property type="entry name" value="WD_REPEATS_2"/>
    <property type="match status" value="3"/>
</dbReference>
<dbReference type="SMART" id="SM00320">
    <property type="entry name" value="WD40"/>
    <property type="match status" value="7"/>
</dbReference>
<dbReference type="PROSITE" id="PS00678">
    <property type="entry name" value="WD_REPEATS_1"/>
    <property type="match status" value="2"/>
</dbReference>
<keyword evidence="3 6" id="KW-0853">WD repeat</keyword>
<organism evidence="8 9">
    <name type="scientific">Polyrhizophydium stewartii</name>
    <dbReference type="NCBI Taxonomy" id="2732419"/>
    <lineage>
        <taxon>Eukaryota</taxon>
        <taxon>Fungi</taxon>
        <taxon>Fungi incertae sedis</taxon>
        <taxon>Chytridiomycota</taxon>
        <taxon>Chytridiomycota incertae sedis</taxon>
        <taxon>Chytridiomycetes</taxon>
        <taxon>Rhizophydiales</taxon>
        <taxon>Rhizophydiales incertae sedis</taxon>
        <taxon>Polyrhizophydium</taxon>
    </lineage>
</organism>
<proteinExistence type="predicted"/>
<dbReference type="PANTHER" id="PTHR19924:SF26">
    <property type="entry name" value="U3 SMALL NUCLEOLAR RNA-ASSOCIATED PROTEIN 15 HOMOLOG"/>
    <property type="match status" value="1"/>
</dbReference>
<comment type="subcellular location">
    <subcellularLocation>
        <location evidence="1">Nucleus</location>
        <location evidence="1">Nucleolus</location>
    </subcellularLocation>
</comment>
<keyword evidence="4" id="KW-0677">Repeat</keyword>
<feature type="repeat" description="WD" evidence="6">
    <location>
        <begin position="118"/>
        <end position="159"/>
    </location>
</feature>
<feature type="repeat" description="WD" evidence="6">
    <location>
        <begin position="160"/>
        <end position="202"/>
    </location>
</feature>
<dbReference type="SUPFAM" id="SSF50978">
    <property type="entry name" value="WD40 repeat-like"/>
    <property type="match status" value="1"/>
</dbReference>
<dbReference type="InterPro" id="IPR019775">
    <property type="entry name" value="WD40_repeat_CS"/>
</dbReference>
<evidence type="ECO:0000256" key="5">
    <source>
        <dbReference type="ARBA" id="ARBA00023242"/>
    </source>
</evidence>
<dbReference type="PANTHER" id="PTHR19924">
    <property type="entry name" value="UTP15 U3 SMALL NUCLEOLAR RNA-ASSOCIATED PROTEIN 15 FAMILY MEMBER"/>
    <property type="match status" value="1"/>
</dbReference>
<protein>
    <submittedName>
        <fullName evidence="8">U3 small nucleolar RNA-associated protein 15</fullName>
    </submittedName>
</protein>
<dbReference type="InterPro" id="IPR018983">
    <property type="entry name" value="U3_snoRNA-assocProt_15_C"/>
</dbReference>
<dbReference type="Pfam" id="PF09384">
    <property type="entry name" value="UTP15_C"/>
    <property type="match status" value="1"/>
</dbReference>
<evidence type="ECO:0000256" key="1">
    <source>
        <dbReference type="ARBA" id="ARBA00004604"/>
    </source>
</evidence>
<evidence type="ECO:0000256" key="6">
    <source>
        <dbReference type="PROSITE-ProRule" id="PRU00221"/>
    </source>
</evidence>
<dbReference type="CDD" id="cd00200">
    <property type="entry name" value="WD40"/>
    <property type="match status" value="1"/>
</dbReference>
<dbReference type="PRINTS" id="PR00320">
    <property type="entry name" value="GPROTEINBRPT"/>
</dbReference>
<comment type="caution">
    <text evidence="8">The sequence shown here is derived from an EMBL/GenBank/DDBJ whole genome shotgun (WGS) entry which is preliminary data.</text>
</comment>
<sequence length="500" mass="55268">MTSFAKLPIHQYPRVAGRTSDDTAYWSRLKSPVIVKEFAAINSVQFSPVRPHDFCVASSTRVQVYSSITQSVKKTISRFKDVVHSAAIRKDGKLLVAGDASGLVQLFELNSRAILRTLRGHEAAVHVTDFCPNTSQILSASDDKSAIVWDVPTEKPIRTFKEHSDYVRAALAAPENDSLIITGSYDHTVKLWDTRADESMMTMSHGAPIESLMLLPGGGLLASAGGNRVKIWDILSGGKLVHAFSNHQKTITSLAIDGTNSFLLTGSLDHHVKIVSLEDYKIVHSVKYPAPILSLGVSPTNSQIVVGMSTGILSIRQRAVKTEDIAKKQASSTRVRGGTYQYFMRGASHQPEDADMRIESKRRARLQTYDKLLKSFQYANALDAVLTGPPKPLLIISMLEELIHRDGLRIALAGRDERTLQPILSFLMKYINNPRYTALLVDVTNIILDIYAGVLTHSLVIAELLQKLKFKVREEIGVEYQLAEVMGLMDTLMAMSARDL</sequence>
<dbReference type="Pfam" id="PF00400">
    <property type="entry name" value="WD40"/>
    <property type="match status" value="4"/>
</dbReference>
<dbReference type="Proteomes" id="UP001527925">
    <property type="component" value="Unassembled WGS sequence"/>
</dbReference>
<keyword evidence="9" id="KW-1185">Reference proteome</keyword>
<evidence type="ECO:0000256" key="4">
    <source>
        <dbReference type="ARBA" id="ARBA00022737"/>
    </source>
</evidence>
<accession>A0ABR4NEM1</accession>
<feature type="domain" description="U3 small nucleolar RNA-associated protein 15 C-terminal" evidence="7">
    <location>
        <begin position="349"/>
        <end position="492"/>
    </location>
</feature>